<dbReference type="AlphaFoldDB" id="A0A125WA18"/>
<keyword evidence="1" id="KW-0472">Membrane</keyword>
<protein>
    <recommendedName>
        <fullName evidence="2">DUF3899 domain-containing protein</fullName>
    </recommendedName>
</protein>
<feature type="domain" description="DUF3899" evidence="2">
    <location>
        <begin position="36"/>
        <end position="111"/>
    </location>
</feature>
<dbReference type="HOGENOM" id="CLU_170195_0_0_9"/>
<keyword evidence="1" id="KW-0812">Transmembrane</keyword>
<dbReference type="EMBL" id="AEBR01000005">
    <property type="protein sequence ID" value="EFM84151.1"/>
    <property type="molecule type" value="Genomic_DNA"/>
</dbReference>
<dbReference type="InterPro" id="IPR025007">
    <property type="entry name" value="DUF3899"/>
</dbReference>
<proteinExistence type="predicted"/>
<accession>A0A125WA18</accession>
<reference evidence="3 4" key="1">
    <citation type="submission" date="2010-07" db="EMBL/GenBank/DDBJ databases">
        <authorList>
            <person name="Sid Ahmed O."/>
        </authorList>
    </citation>
    <scope>NUCLEOTIDE SEQUENCE [LARGE SCALE GENOMIC DNA]</scope>
    <source>
        <strain evidence="3 4">TX4248</strain>
    </source>
</reference>
<evidence type="ECO:0000313" key="4">
    <source>
        <dbReference type="Proteomes" id="UP000004846"/>
    </source>
</evidence>
<organism evidence="3 4">
    <name type="scientific">Enterococcus faecalis TX4248</name>
    <dbReference type="NCBI Taxonomy" id="749495"/>
    <lineage>
        <taxon>Bacteria</taxon>
        <taxon>Bacillati</taxon>
        <taxon>Bacillota</taxon>
        <taxon>Bacilli</taxon>
        <taxon>Lactobacillales</taxon>
        <taxon>Enterococcaceae</taxon>
        <taxon>Enterococcus</taxon>
    </lineage>
</organism>
<feature type="transmembrane region" description="Helical" evidence="1">
    <location>
        <begin position="6"/>
        <end position="24"/>
    </location>
</feature>
<dbReference type="Pfam" id="PF13038">
    <property type="entry name" value="DUF3899"/>
    <property type="match status" value="1"/>
</dbReference>
<evidence type="ECO:0000313" key="3">
    <source>
        <dbReference type="EMBL" id="EFM84151.1"/>
    </source>
</evidence>
<evidence type="ECO:0000256" key="1">
    <source>
        <dbReference type="SAM" id="Phobius"/>
    </source>
</evidence>
<feature type="transmembrane region" description="Helical" evidence="1">
    <location>
        <begin position="95"/>
        <end position="115"/>
    </location>
</feature>
<comment type="caution">
    <text evidence="3">The sequence shown here is derived from an EMBL/GenBank/DDBJ whole genome shotgun (WGS) entry which is preliminary data.</text>
</comment>
<feature type="transmembrane region" description="Helical" evidence="1">
    <location>
        <begin position="36"/>
        <end position="55"/>
    </location>
</feature>
<dbReference type="Proteomes" id="UP000004846">
    <property type="component" value="Unassembled WGS sequence"/>
</dbReference>
<name>A0A125WA18_ENTFL</name>
<sequence length="116" mass="13295">MKTFKWPIITAVISSIGIFLYLLISKEPITTSSLSDTFFIVSLFFLIIGIALWIMSSGFFDNFQRSMKNAFRFKKKNEPKEFIPLSVIGDAHRSFWLKTGGILLILSLGFLLFYLV</sequence>
<keyword evidence="1" id="KW-1133">Transmembrane helix</keyword>
<evidence type="ECO:0000259" key="2">
    <source>
        <dbReference type="Pfam" id="PF13038"/>
    </source>
</evidence>
<dbReference type="RefSeq" id="WP_002355784.1">
    <property type="nucleotide sequence ID" value="NZ_GL454411.1"/>
</dbReference>
<gene>
    <name evidence="3" type="ORF">HMPREF9498_00126</name>
</gene>